<proteinExistence type="predicted"/>
<reference evidence="2 3" key="1">
    <citation type="submission" date="2019-07" db="EMBL/GenBank/DDBJ databases">
        <title>Genomic Encyclopedia of Type Strains, Phase I: the one thousand microbial genomes (KMG-I) project.</title>
        <authorList>
            <person name="Kyrpides N."/>
        </authorList>
    </citation>
    <scope>NUCLEOTIDE SEQUENCE [LARGE SCALE GENOMIC DNA]</scope>
    <source>
        <strain evidence="2 3">DSM 13558</strain>
    </source>
</reference>
<organism evidence="2 3">
    <name type="scientific">Sedimentibacter saalensis</name>
    <dbReference type="NCBI Taxonomy" id="130788"/>
    <lineage>
        <taxon>Bacteria</taxon>
        <taxon>Bacillati</taxon>
        <taxon>Bacillota</taxon>
        <taxon>Tissierellia</taxon>
        <taxon>Sedimentibacter</taxon>
    </lineage>
</organism>
<accession>A0A562JEW7</accession>
<protein>
    <submittedName>
        <fullName evidence="2">Stage II sporulation protein E</fullName>
    </submittedName>
</protein>
<dbReference type="SUPFAM" id="SSF81606">
    <property type="entry name" value="PP2C-like"/>
    <property type="match status" value="1"/>
</dbReference>
<dbReference type="EMBL" id="VLKH01000003">
    <property type="protein sequence ID" value="TWH81757.1"/>
    <property type="molecule type" value="Genomic_DNA"/>
</dbReference>
<dbReference type="Proteomes" id="UP000315343">
    <property type="component" value="Unassembled WGS sequence"/>
</dbReference>
<dbReference type="OrthoDB" id="1090916at2"/>
<evidence type="ECO:0000313" key="2">
    <source>
        <dbReference type="EMBL" id="TWH81757.1"/>
    </source>
</evidence>
<name>A0A562JEW7_9FIRM</name>
<dbReference type="InterPro" id="IPR036457">
    <property type="entry name" value="PPM-type-like_dom_sf"/>
</dbReference>
<dbReference type="SMART" id="SM00331">
    <property type="entry name" value="PP2C_SIG"/>
    <property type="match status" value="1"/>
</dbReference>
<evidence type="ECO:0000313" key="3">
    <source>
        <dbReference type="Proteomes" id="UP000315343"/>
    </source>
</evidence>
<evidence type="ECO:0000259" key="1">
    <source>
        <dbReference type="SMART" id="SM00331"/>
    </source>
</evidence>
<sequence>MDNFIDINYKSINKHSEELCGDKVEYVSDDDGYIIVMSDGLGSGVKANILATMTTKIAVTMLKNGASIDDTIETIINTLPECKVRKLAYSTFTIIKIDKHNNVYIAEYDNPPYFYYSGKRIIPVEKKERMIGDKKIYESNFQLNMGDTICVVSDGAIHAGIGQMLNLGWSWNEVNGYLKELNNVNRSSQLVNGNFIGVCNNLYNNKPGDDTTILTVKVRKTEAIDVFVGPPADKTLDTYLANIMKTSNNMKIICGGTTALIAERELEKELMVDLESMKNDIPPIAYMDDFDLVTEGVLTLGKTLENIKKLNKASYEDSIEYNEYDGCSILTNLLMDVGTHINFYVGRAVNPAHQNPNFPMGYNIKQNIVEGLMEELKKAGKNINVMYL</sequence>
<dbReference type="RefSeq" id="WP_145081961.1">
    <property type="nucleotide sequence ID" value="NZ_DAMBUX010000019.1"/>
</dbReference>
<dbReference type="InterPro" id="IPR001932">
    <property type="entry name" value="PPM-type_phosphatase-like_dom"/>
</dbReference>
<dbReference type="Pfam" id="PF07228">
    <property type="entry name" value="SpoIIE"/>
    <property type="match status" value="1"/>
</dbReference>
<feature type="domain" description="PPM-type phosphatase" evidence="1">
    <location>
        <begin position="4"/>
        <end position="218"/>
    </location>
</feature>
<dbReference type="AlphaFoldDB" id="A0A562JEW7"/>
<dbReference type="Gene3D" id="3.60.40.10">
    <property type="entry name" value="PPM-type phosphatase domain"/>
    <property type="match status" value="1"/>
</dbReference>
<comment type="caution">
    <text evidence="2">The sequence shown here is derived from an EMBL/GenBank/DDBJ whole genome shotgun (WGS) entry which is preliminary data.</text>
</comment>
<gene>
    <name evidence="2" type="ORF">LY60_01512</name>
</gene>
<keyword evidence="3" id="KW-1185">Reference proteome</keyword>